<dbReference type="CDD" id="cd06550">
    <property type="entry name" value="TM_ABC_iron-siderophores_like"/>
    <property type="match status" value="1"/>
</dbReference>
<feature type="transmembrane region" description="Helical" evidence="8">
    <location>
        <begin position="175"/>
        <end position="200"/>
    </location>
</feature>
<keyword evidence="4" id="KW-1003">Cell membrane</keyword>
<feature type="transmembrane region" description="Helical" evidence="8">
    <location>
        <begin position="268"/>
        <end position="299"/>
    </location>
</feature>
<keyword evidence="6 8" id="KW-1133">Transmembrane helix</keyword>
<keyword evidence="7 8" id="KW-0472">Membrane</keyword>
<keyword evidence="10" id="KW-1185">Reference proteome</keyword>
<reference evidence="9 10" key="1">
    <citation type="submission" date="2024-04" db="EMBL/GenBank/DDBJ databases">
        <title>Isolation of an actinomycete strain from pig manure.</title>
        <authorList>
            <person name="Gong T."/>
            <person name="Yu Z."/>
            <person name="An M."/>
            <person name="Wei C."/>
            <person name="Yang W."/>
            <person name="Liu L."/>
        </authorList>
    </citation>
    <scope>NUCLEOTIDE SEQUENCE [LARGE SCALE GENOMIC DNA]</scope>
    <source>
        <strain evidence="9 10">ZF39</strain>
    </source>
</reference>
<protein>
    <submittedName>
        <fullName evidence="9">Iron ABC transporter permease</fullName>
    </submittedName>
</protein>
<feature type="transmembrane region" description="Helical" evidence="8">
    <location>
        <begin position="149"/>
        <end position="169"/>
    </location>
</feature>
<evidence type="ECO:0000256" key="5">
    <source>
        <dbReference type="ARBA" id="ARBA00022692"/>
    </source>
</evidence>
<dbReference type="Proteomes" id="UP001442841">
    <property type="component" value="Chromosome"/>
</dbReference>
<feature type="transmembrane region" description="Helical" evidence="8">
    <location>
        <begin position="29"/>
        <end position="52"/>
    </location>
</feature>
<dbReference type="Pfam" id="PF01032">
    <property type="entry name" value="FecCD"/>
    <property type="match status" value="1"/>
</dbReference>
<dbReference type="InterPro" id="IPR000522">
    <property type="entry name" value="ABC_transptr_permease_BtuC"/>
</dbReference>
<feature type="transmembrane region" description="Helical" evidence="8">
    <location>
        <begin position="311"/>
        <end position="331"/>
    </location>
</feature>
<dbReference type="Gene3D" id="1.10.3470.10">
    <property type="entry name" value="ABC transporter involved in vitamin B12 uptake, BtuC"/>
    <property type="match status" value="1"/>
</dbReference>
<evidence type="ECO:0000313" key="9">
    <source>
        <dbReference type="EMBL" id="XAN08183.1"/>
    </source>
</evidence>
<keyword evidence="5 8" id="KW-0812">Transmembrane</keyword>
<dbReference type="RefSeq" id="WP_425309639.1">
    <property type="nucleotide sequence ID" value="NZ_CP154795.1"/>
</dbReference>
<evidence type="ECO:0000256" key="4">
    <source>
        <dbReference type="ARBA" id="ARBA00022475"/>
    </source>
</evidence>
<comment type="similarity">
    <text evidence="2">Belongs to the binding-protein-dependent transport system permease family. FecCD subfamily.</text>
</comment>
<gene>
    <name evidence="9" type="ORF">AADG42_13015</name>
</gene>
<dbReference type="SUPFAM" id="SSF81345">
    <property type="entry name" value="ABC transporter involved in vitamin B12 uptake, BtuC"/>
    <property type="match status" value="1"/>
</dbReference>
<organism evidence="9 10">
    <name type="scientific">Ammonicoccus fulvus</name>
    <dbReference type="NCBI Taxonomy" id="3138240"/>
    <lineage>
        <taxon>Bacteria</taxon>
        <taxon>Bacillati</taxon>
        <taxon>Actinomycetota</taxon>
        <taxon>Actinomycetes</taxon>
        <taxon>Propionibacteriales</taxon>
        <taxon>Propionibacteriaceae</taxon>
        <taxon>Ammonicoccus</taxon>
    </lineage>
</organism>
<evidence type="ECO:0000256" key="7">
    <source>
        <dbReference type="ARBA" id="ARBA00023136"/>
    </source>
</evidence>
<keyword evidence="3" id="KW-0813">Transport</keyword>
<dbReference type="PANTHER" id="PTHR30472">
    <property type="entry name" value="FERRIC ENTEROBACTIN TRANSPORT SYSTEM PERMEASE PROTEIN"/>
    <property type="match status" value="1"/>
</dbReference>
<evidence type="ECO:0000256" key="1">
    <source>
        <dbReference type="ARBA" id="ARBA00004651"/>
    </source>
</evidence>
<dbReference type="InterPro" id="IPR037294">
    <property type="entry name" value="ABC_BtuC-like"/>
</dbReference>
<feature type="transmembrane region" description="Helical" evidence="8">
    <location>
        <begin position="225"/>
        <end position="243"/>
    </location>
</feature>
<feature type="transmembrane region" description="Helical" evidence="8">
    <location>
        <begin position="337"/>
        <end position="356"/>
    </location>
</feature>
<evidence type="ECO:0000256" key="6">
    <source>
        <dbReference type="ARBA" id="ARBA00022989"/>
    </source>
</evidence>
<name>A0ABZ3FQ48_9ACTN</name>
<accession>A0ABZ3FQ48</accession>
<evidence type="ECO:0000256" key="8">
    <source>
        <dbReference type="SAM" id="Phobius"/>
    </source>
</evidence>
<proteinExistence type="inferred from homology"/>
<dbReference type="EMBL" id="CP154795">
    <property type="protein sequence ID" value="XAN08183.1"/>
    <property type="molecule type" value="Genomic_DNA"/>
</dbReference>
<sequence>MTGVPLSAEAGAAAVPSLARAALTRRTGVLLGLTAATLVLALLAVVSGSVALDPVDALRVLVGMDAVDPRVELLVGTVRLPRMATAACAGAALGVAGLQMQTIFRNPLADPFSLGVSSGASLGVALLITGAGVAVSGTFAAGLGVLGRFGTVSAAALGAAAVLAVLLVLSRGVRVPAMLLIIGVMLGSAVTALVSLLLIWTDPLRAQQYISWGLGSFGGTTNQDLVILLGFTALGIVVALLSIKPLNALLLGEAYAQSVGVNVRRTRVIVLVGASLLTGVVTAFCGPIGFIGIAAPHVARRLIGTSDHRSLLPAAALVGACAALGCSIVSLLPGQVIPINVITSLVGAPIVIAILLRSKAIQGVSA</sequence>
<evidence type="ECO:0000256" key="3">
    <source>
        <dbReference type="ARBA" id="ARBA00022448"/>
    </source>
</evidence>
<dbReference type="PANTHER" id="PTHR30472:SF41">
    <property type="entry name" value="TRANSPORT SYSTEM PERMEASE PROTEIN"/>
    <property type="match status" value="1"/>
</dbReference>
<comment type="subcellular location">
    <subcellularLocation>
        <location evidence="1">Cell membrane</location>
        <topology evidence="1">Multi-pass membrane protein</topology>
    </subcellularLocation>
</comment>
<evidence type="ECO:0000256" key="2">
    <source>
        <dbReference type="ARBA" id="ARBA00007935"/>
    </source>
</evidence>
<feature type="transmembrane region" description="Helical" evidence="8">
    <location>
        <begin position="120"/>
        <end position="142"/>
    </location>
</feature>
<evidence type="ECO:0000313" key="10">
    <source>
        <dbReference type="Proteomes" id="UP001442841"/>
    </source>
</evidence>